<evidence type="ECO:0000313" key="3">
    <source>
        <dbReference type="Proteomes" id="UP000652761"/>
    </source>
</evidence>
<protein>
    <submittedName>
        <fullName evidence="2">Uncharacterized protein</fullName>
    </submittedName>
</protein>
<gene>
    <name evidence="2" type="ORF">Taro_032669</name>
</gene>
<feature type="region of interest" description="Disordered" evidence="1">
    <location>
        <begin position="56"/>
        <end position="77"/>
    </location>
</feature>
<sequence>MYIEKGEPLLAMGTTTTAPSPPPGACSATVEKSHLRKGRDELHNRSLVLTAMSRQSEVGHKVHNSNRHSLAGLRSHV</sequence>
<name>A0A843WA48_COLES</name>
<accession>A0A843WA48</accession>
<dbReference type="EMBL" id="NMUH01002432">
    <property type="protein sequence ID" value="MQL99939.1"/>
    <property type="molecule type" value="Genomic_DNA"/>
</dbReference>
<reference evidence="2" key="1">
    <citation type="submission" date="2017-07" db="EMBL/GenBank/DDBJ databases">
        <title>Taro Niue Genome Assembly and Annotation.</title>
        <authorList>
            <person name="Atibalentja N."/>
            <person name="Keating K."/>
            <person name="Fields C.J."/>
        </authorList>
    </citation>
    <scope>NUCLEOTIDE SEQUENCE</scope>
    <source>
        <strain evidence="2">Niue_2</strain>
        <tissue evidence="2">Leaf</tissue>
    </source>
</reference>
<evidence type="ECO:0000313" key="2">
    <source>
        <dbReference type="EMBL" id="MQL99939.1"/>
    </source>
</evidence>
<comment type="caution">
    <text evidence="2">The sequence shown here is derived from an EMBL/GenBank/DDBJ whole genome shotgun (WGS) entry which is preliminary data.</text>
</comment>
<dbReference type="Proteomes" id="UP000652761">
    <property type="component" value="Unassembled WGS sequence"/>
</dbReference>
<keyword evidence="3" id="KW-1185">Reference proteome</keyword>
<dbReference type="AlphaFoldDB" id="A0A843WA48"/>
<organism evidence="2 3">
    <name type="scientific">Colocasia esculenta</name>
    <name type="common">Wild taro</name>
    <name type="synonym">Arum esculentum</name>
    <dbReference type="NCBI Taxonomy" id="4460"/>
    <lineage>
        <taxon>Eukaryota</taxon>
        <taxon>Viridiplantae</taxon>
        <taxon>Streptophyta</taxon>
        <taxon>Embryophyta</taxon>
        <taxon>Tracheophyta</taxon>
        <taxon>Spermatophyta</taxon>
        <taxon>Magnoliopsida</taxon>
        <taxon>Liliopsida</taxon>
        <taxon>Araceae</taxon>
        <taxon>Aroideae</taxon>
        <taxon>Colocasieae</taxon>
        <taxon>Colocasia</taxon>
    </lineage>
</organism>
<evidence type="ECO:0000256" key="1">
    <source>
        <dbReference type="SAM" id="MobiDB-lite"/>
    </source>
</evidence>
<feature type="region of interest" description="Disordered" evidence="1">
    <location>
        <begin position="1"/>
        <end position="28"/>
    </location>
</feature>
<proteinExistence type="predicted"/>